<protein>
    <submittedName>
        <fullName evidence="2">Uncharacterized protein</fullName>
    </submittedName>
</protein>
<proteinExistence type="predicted"/>
<name>A0A0C7ANE0_PSEAI</name>
<dbReference type="AlphaFoldDB" id="A0A0C7ANE0"/>
<organism evidence="2 3">
    <name type="scientific">Pseudomonas aeruginosa</name>
    <dbReference type="NCBI Taxonomy" id="287"/>
    <lineage>
        <taxon>Bacteria</taxon>
        <taxon>Pseudomonadati</taxon>
        <taxon>Pseudomonadota</taxon>
        <taxon>Gammaproteobacteria</taxon>
        <taxon>Pseudomonadales</taxon>
        <taxon>Pseudomonadaceae</taxon>
        <taxon>Pseudomonas</taxon>
    </lineage>
</organism>
<dbReference type="Proteomes" id="UP000253594">
    <property type="component" value="Unassembled WGS sequence"/>
</dbReference>
<dbReference type="RefSeq" id="WP_014603891.1">
    <property type="nucleotide sequence ID" value="NZ_AP014651.1"/>
</dbReference>
<gene>
    <name evidence="2" type="ORF">DT376_05605</name>
</gene>
<dbReference type="EMBL" id="QORE01000115">
    <property type="protein sequence ID" value="RCI75830.1"/>
    <property type="molecule type" value="Genomic_DNA"/>
</dbReference>
<evidence type="ECO:0000313" key="2">
    <source>
        <dbReference type="EMBL" id="RCI75830.1"/>
    </source>
</evidence>
<feature type="region of interest" description="Disordered" evidence="1">
    <location>
        <begin position="1"/>
        <end position="23"/>
    </location>
</feature>
<evidence type="ECO:0000256" key="1">
    <source>
        <dbReference type="SAM" id="MobiDB-lite"/>
    </source>
</evidence>
<reference evidence="2 3" key="1">
    <citation type="submission" date="2018-07" db="EMBL/GenBank/DDBJ databases">
        <title>Mechanisms of high-level aminoglycoside resistance among Gram-negative pathogens in Brazil.</title>
        <authorList>
            <person name="Ballaben A.S."/>
            <person name="Darini A.L.C."/>
            <person name="Doi Y."/>
        </authorList>
    </citation>
    <scope>NUCLEOTIDE SEQUENCE [LARGE SCALE GENOMIC DNA]</scope>
    <source>
        <strain evidence="2 3">B2-305</strain>
    </source>
</reference>
<sequence>MAKAKTEEAEAVQAPVQDHPTPELPVTFIDQAYRQRTLIMPGGVTVQVRNSEVVADTEEVFEWLVARAEFVRK</sequence>
<evidence type="ECO:0000313" key="3">
    <source>
        <dbReference type="Proteomes" id="UP000253594"/>
    </source>
</evidence>
<comment type="caution">
    <text evidence="2">The sequence shown here is derived from an EMBL/GenBank/DDBJ whole genome shotgun (WGS) entry which is preliminary data.</text>
</comment>
<accession>A0A0C7ANE0</accession>